<evidence type="ECO:0000256" key="2">
    <source>
        <dbReference type="ARBA" id="ARBA00022448"/>
    </source>
</evidence>
<dbReference type="GO" id="GO:0005886">
    <property type="term" value="C:plasma membrane"/>
    <property type="evidence" value="ECO:0007669"/>
    <property type="project" value="UniProtKB-SubCell"/>
</dbReference>
<feature type="transmembrane region" description="Helical" evidence="9">
    <location>
        <begin position="274"/>
        <end position="293"/>
    </location>
</feature>
<comment type="similarity">
    <text evidence="8">Belongs to the binding-protein-dependent transport system permease family. LivHM subfamily.</text>
</comment>
<feature type="transmembrane region" description="Helical" evidence="9">
    <location>
        <begin position="190"/>
        <end position="220"/>
    </location>
</feature>
<dbReference type="RefSeq" id="WP_139623468.1">
    <property type="nucleotide sequence ID" value="NZ_VDMP01000025.1"/>
</dbReference>
<feature type="transmembrane region" description="Helical" evidence="9">
    <location>
        <begin position="67"/>
        <end position="88"/>
    </location>
</feature>
<evidence type="ECO:0000256" key="9">
    <source>
        <dbReference type="SAM" id="Phobius"/>
    </source>
</evidence>
<feature type="transmembrane region" description="Helical" evidence="9">
    <location>
        <begin position="151"/>
        <end position="169"/>
    </location>
</feature>
<dbReference type="GO" id="GO:0006865">
    <property type="term" value="P:amino acid transport"/>
    <property type="evidence" value="ECO:0007669"/>
    <property type="project" value="UniProtKB-KW"/>
</dbReference>
<dbReference type="CDD" id="cd06582">
    <property type="entry name" value="TM_PBP1_LivH_like"/>
    <property type="match status" value="1"/>
</dbReference>
<name>A0A5C4VQZ1_9ACTN</name>
<evidence type="ECO:0000256" key="3">
    <source>
        <dbReference type="ARBA" id="ARBA00022475"/>
    </source>
</evidence>
<evidence type="ECO:0000256" key="4">
    <source>
        <dbReference type="ARBA" id="ARBA00022692"/>
    </source>
</evidence>
<feature type="transmembrane region" description="Helical" evidence="9">
    <location>
        <begin position="12"/>
        <end position="31"/>
    </location>
</feature>
<evidence type="ECO:0000256" key="8">
    <source>
        <dbReference type="ARBA" id="ARBA00037998"/>
    </source>
</evidence>
<dbReference type="EMBL" id="VDMP01000025">
    <property type="protein sequence ID" value="TNM38354.1"/>
    <property type="molecule type" value="Genomic_DNA"/>
</dbReference>
<evidence type="ECO:0000313" key="11">
    <source>
        <dbReference type="Proteomes" id="UP000313231"/>
    </source>
</evidence>
<keyword evidence="6 9" id="KW-1133">Transmembrane helix</keyword>
<evidence type="ECO:0000256" key="1">
    <source>
        <dbReference type="ARBA" id="ARBA00004651"/>
    </source>
</evidence>
<dbReference type="PANTHER" id="PTHR11795:SF445">
    <property type="entry name" value="AMINO ACID ABC TRANSPORTER PERMEASE PROTEIN"/>
    <property type="match status" value="1"/>
</dbReference>
<dbReference type="OrthoDB" id="9807115at2"/>
<feature type="transmembrane region" description="Helical" evidence="9">
    <location>
        <begin position="95"/>
        <end position="116"/>
    </location>
</feature>
<evidence type="ECO:0000256" key="7">
    <source>
        <dbReference type="ARBA" id="ARBA00023136"/>
    </source>
</evidence>
<protein>
    <submittedName>
        <fullName evidence="10">Branched-chain amino acid ABC transporter permease</fullName>
    </submittedName>
</protein>
<keyword evidence="5" id="KW-0029">Amino-acid transport</keyword>
<evidence type="ECO:0000313" key="10">
    <source>
        <dbReference type="EMBL" id="TNM38354.1"/>
    </source>
</evidence>
<dbReference type="GO" id="GO:0022857">
    <property type="term" value="F:transmembrane transporter activity"/>
    <property type="evidence" value="ECO:0007669"/>
    <property type="project" value="InterPro"/>
</dbReference>
<feature type="transmembrane region" description="Helical" evidence="9">
    <location>
        <begin position="250"/>
        <end position="268"/>
    </location>
</feature>
<keyword evidence="3" id="KW-1003">Cell membrane</keyword>
<evidence type="ECO:0000256" key="6">
    <source>
        <dbReference type="ARBA" id="ARBA00022989"/>
    </source>
</evidence>
<proteinExistence type="inferred from homology"/>
<keyword evidence="11" id="KW-1185">Reference proteome</keyword>
<dbReference type="PANTHER" id="PTHR11795">
    <property type="entry name" value="BRANCHED-CHAIN AMINO ACID TRANSPORT SYSTEM PERMEASE PROTEIN LIVH"/>
    <property type="match status" value="1"/>
</dbReference>
<organism evidence="10 11">
    <name type="scientific">Nocardioides albidus</name>
    <dbReference type="NCBI Taxonomy" id="1517589"/>
    <lineage>
        <taxon>Bacteria</taxon>
        <taxon>Bacillati</taxon>
        <taxon>Actinomycetota</taxon>
        <taxon>Actinomycetes</taxon>
        <taxon>Propionibacteriales</taxon>
        <taxon>Nocardioidaceae</taxon>
        <taxon>Nocardioides</taxon>
    </lineage>
</organism>
<comment type="subcellular location">
    <subcellularLocation>
        <location evidence="1">Cell membrane</location>
        <topology evidence="1">Multi-pass membrane protein</topology>
    </subcellularLocation>
</comment>
<dbReference type="AlphaFoldDB" id="A0A5C4VQZ1"/>
<gene>
    <name evidence="10" type="ORF">FHP29_13880</name>
</gene>
<dbReference type="InterPro" id="IPR001851">
    <property type="entry name" value="ABC_transp_permease"/>
</dbReference>
<keyword evidence="2" id="KW-0813">Transport</keyword>
<sequence>MSVSSMALAQTLLNGALLGCLFGSIALGLSVKWGHLGVADFFHLSLTLLGAYVTYSLVSEQLWDPFLTLVVTVPAFFLIGVGVQWIFLALKAEAFTALLITFALFMVTESAVSMIWSPDLLNLRPMLADSFTTSLRLPEPLPQLAVQPVDLLALVCAVVMVGVSAFALGRTRSGRAVQAMRQDSEIAQTLGVRVVPLTLAVSGLAASTAAVAGMVVALRMPLSPSLPLQWIGAVVVATMLGGLGRPVGALVAAIVVMMIQNAWSLWFPPQWSPAVAFGVLFLFLAGGPAIRFVRESMTARRLA</sequence>
<dbReference type="Proteomes" id="UP000313231">
    <property type="component" value="Unassembled WGS sequence"/>
</dbReference>
<accession>A0A5C4VQZ1</accession>
<keyword evidence="4 9" id="KW-0812">Transmembrane</keyword>
<dbReference type="InterPro" id="IPR052157">
    <property type="entry name" value="BCAA_transport_permease"/>
</dbReference>
<reference evidence="10 11" key="1">
    <citation type="journal article" date="2016" name="Int. J. Syst. Evol. Microbiol.">
        <title>Nocardioides albidus sp. nov., an actinobacterium isolated from garden soil.</title>
        <authorList>
            <person name="Singh H."/>
            <person name="Du J."/>
            <person name="Trinh H."/>
            <person name="Won K."/>
            <person name="Yang J.E."/>
            <person name="Yin C."/>
            <person name="Kook M."/>
            <person name="Yi T.H."/>
        </authorList>
    </citation>
    <scope>NUCLEOTIDE SEQUENCE [LARGE SCALE GENOMIC DNA]</scope>
    <source>
        <strain evidence="10 11">CCTCC AB 2015297</strain>
    </source>
</reference>
<feature type="transmembrane region" description="Helical" evidence="9">
    <location>
        <begin position="226"/>
        <end position="243"/>
    </location>
</feature>
<comment type="caution">
    <text evidence="10">The sequence shown here is derived from an EMBL/GenBank/DDBJ whole genome shotgun (WGS) entry which is preliminary data.</text>
</comment>
<keyword evidence="7 9" id="KW-0472">Membrane</keyword>
<dbReference type="Pfam" id="PF02653">
    <property type="entry name" value="BPD_transp_2"/>
    <property type="match status" value="1"/>
</dbReference>
<evidence type="ECO:0000256" key="5">
    <source>
        <dbReference type="ARBA" id="ARBA00022970"/>
    </source>
</evidence>